<evidence type="ECO:0000313" key="3">
    <source>
        <dbReference type="EMBL" id="OGE99699.1"/>
    </source>
</evidence>
<keyword evidence="2" id="KW-0812">Transmembrane</keyword>
<dbReference type="PRINTS" id="PR00813">
    <property type="entry name" value="BCTERIALGSPG"/>
</dbReference>
<dbReference type="AlphaFoldDB" id="A0A1F5QBZ0"/>
<dbReference type="Pfam" id="PF07963">
    <property type="entry name" value="N_methyl"/>
    <property type="match status" value="1"/>
</dbReference>
<keyword evidence="1" id="KW-0488">Methylation</keyword>
<organism evidence="3 4">
    <name type="scientific">Candidatus Doudnabacteria bacterium RIFCSPLOWO2_02_FULL_48_13</name>
    <dbReference type="NCBI Taxonomy" id="1817845"/>
    <lineage>
        <taxon>Bacteria</taxon>
        <taxon>Candidatus Doudnaibacteriota</taxon>
    </lineage>
</organism>
<dbReference type="InterPro" id="IPR000983">
    <property type="entry name" value="Bac_GSPG_pilin"/>
</dbReference>
<name>A0A1F5QBZ0_9BACT</name>
<evidence type="ECO:0008006" key="5">
    <source>
        <dbReference type="Google" id="ProtNLM"/>
    </source>
</evidence>
<dbReference type="NCBIfam" id="TIGR02532">
    <property type="entry name" value="IV_pilin_GFxxxE"/>
    <property type="match status" value="1"/>
</dbReference>
<evidence type="ECO:0000256" key="1">
    <source>
        <dbReference type="ARBA" id="ARBA00022481"/>
    </source>
</evidence>
<dbReference type="Gene3D" id="3.30.700.10">
    <property type="entry name" value="Glycoprotein, Type 4 Pilin"/>
    <property type="match status" value="1"/>
</dbReference>
<accession>A0A1F5QBZ0</accession>
<dbReference type="InterPro" id="IPR012902">
    <property type="entry name" value="N_methyl_site"/>
</dbReference>
<dbReference type="GO" id="GO:0015627">
    <property type="term" value="C:type II protein secretion system complex"/>
    <property type="evidence" value="ECO:0007669"/>
    <property type="project" value="InterPro"/>
</dbReference>
<evidence type="ECO:0000256" key="2">
    <source>
        <dbReference type="SAM" id="Phobius"/>
    </source>
</evidence>
<dbReference type="Proteomes" id="UP000177235">
    <property type="component" value="Unassembled WGS sequence"/>
</dbReference>
<dbReference type="PANTHER" id="PTHR30093">
    <property type="entry name" value="GENERAL SECRETION PATHWAY PROTEIN G"/>
    <property type="match status" value="1"/>
</dbReference>
<gene>
    <name evidence="3" type="ORF">A3J05_00715</name>
</gene>
<dbReference type="GO" id="GO:0015628">
    <property type="term" value="P:protein secretion by the type II secretion system"/>
    <property type="evidence" value="ECO:0007669"/>
    <property type="project" value="InterPro"/>
</dbReference>
<proteinExistence type="predicted"/>
<evidence type="ECO:0000313" key="4">
    <source>
        <dbReference type="Proteomes" id="UP000177235"/>
    </source>
</evidence>
<reference evidence="3 4" key="1">
    <citation type="journal article" date="2016" name="Nat. Commun.">
        <title>Thousands of microbial genomes shed light on interconnected biogeochemical processes in an aquifer system.</title>
        <authorList>
            <person name="Anantharaman K."/>
            <person name="Brown C.T."/>
            <person name="Hug L.A."/>
            <person name="Sharon I."/>
            <person name="Castelle C.J."/>
            <person name="Probst A.J."/>
            <person name="Thomas B.C."/>
            <person name="Singh A."/>
            <person name="Wilkins M.J."/>
            <person name="Karaoz U."/>
            <person name="Brodie E.L."/>
            <person name="Williams K.H."/>
            <person name="Hubbard S.S."/>
            <person name="Banfield J.F."/>
        </authorList>
    </citation>
    <scope>NUCLEOTIDE SEQUENCE [LARGE SCALE GENOMIC DNA]</scope>
</reference>
<keyword evidence="2" id="KW-0472">Membrane</keyword>
<feature type="transmembrane region" description="Helical" evidence="2">
    <location>
        <begin position="57"/>
        <end position="78"/>
    </location>
</feature>
<protein>
    <recommendedName>
        <fullName evidence="5">Type II secretion system protein GspG C-terminal domain-containing protein</fullName>
    </recommendedName>
</protein>
<comment type="caution">
    <text evidence="3">The sequence shown here is derived from an EMBL/GenBank/DDBJ whole genome shotgun (WGS) entry which is preliminary data.</text>
</comment>
<dbReference type="InterPro" id="IPR045584">
    <property type="entry name" value="Pilin-like"/>
</dbReference>
<dbReference type="SUPFAM" id="SSF54523">
    <property type="entry name" value="Pili subunits"/>
    <property type="match status" value="1"/>
</dbReference>
<sequence length="213" mass="23635">MIKPKAYFQTSRPYKSAKTGAGFILIELPSLRHSPSRRSFGAVGRLRRAHAFTLVELLVVISVIGLLASVILVSLNSARAKARDAKRKSDLRQMVNALELYFNVNDRYPGYNDLGTSSGAISCEGNWNTLQTALSLYMNSLPRDPQNICDWASGRFYKYHYKPYLSAQPTGYEIAASLENTSDLTTGDFLYNCAVPPESCIYRKAAGGWGFSK</sequence>
<keyword evidence="2" id="KW-1133">Transmembrane helix</keyword>
<dbReference type="EMBL" id="MFFF01000018">
    <property type="protein sequence ID" value="OGE99699.1"/>
    <property type="molecule type" value="Genomic_DNA"/>
</dbReference>